<sequence>MAVAFLAALGVRAVCAYWCPVLRWDVKLCRG</sequence>
<dbReference type="EMBL" id="CAKLBY020000002">
    <property type="protein sequence ID" value="CAK7890655.1"/>
    <property type="molecule type" value="Genomic_DNA"/>
</dbReference>
<evidence type="ECO:0008006" key="4">
    <source>
        <dbReference type="Google" id="ProtNLM"/>
    </source>
</evidence>
<accession>A0AAV1SZM0</accession>
<organism evidence="1 3">
    <name type="scientific">Peronospora matthiolae</name>
    <dbReference type="NCBI Taxonomy" id="2874970"/>
    <lineage>
        <taxon>Eukaryota</taxon>
        <taxon>Sar</taxon>
        <taxon>Stramenopiles</taxon>
        <taxon>Oomycota</taxon>
        <taxon>Peronosporomycetes</taxon>
        <taxon>Peronosporales</taxon>
        <taxon>Peronosporaceae</taxon>
        <taxon>Peronospora</taxon>
    </lineage>
</organism>
<dbReference type="AlphaFoldDB" id="A0AAV1SZM0"/>
<dbReference type="Proteomes" id="UP001162060">
    <property type="component" value="Unassembled WGS sequence"/>
</dbReference>
<comment type="caution">
    <text evidence="1">The sequence shown here is derived from an EMBL/GenBank/DDBJ whole genome shotgun (WGS) entry which is preliminary data.</text>
</comment>
<proteinExistence type="predicted"/>
<name>A0AAV1SZM0_9STRA</name>
<dbReference type="EMBL" id="CAKLBY020000259">
    <property type="protein sequence ID" value="CAK7940787.1"/>
    <property type="molecule type" value="Genomic_DNA"/>
</dbReference>
<evidence type="ECO:0000313" key="2">
    <source>
        <dbReference type="EMBL" id="CAK7940787.1"/>
    </source>
</evidence>
<reference evidence="1" key="1">
    <citation type="submission" date="2024-01" db="EMBL/GenBank/DDBJ databases">
        <authorList>
            <person name="Webb A."/>
        </authorList>
    </citation>
    <scope>NUCLEOTIDE SEQUENCE</scope>
    <source>
        <strain evidence="1">Pm1</strain>
    </source>
</reference>
<protein>
    <recommendedName>
        <fullName evidence="4">4Fe-4S ferredoxin-type domain-containing protein</fullName>
    </recommendedName>
</protein>
<gene>
    <name evidence="2" type="ORF">PM001_LOCUS25937</name>
    <name evidence="1" type="ORF">PM001_LOCUS42</name>
</gene>
<evidence type="ECO:0000313" key="3">
    <source>
        <dbReference type="Proteomes" id="UP001162060"/>
    </source>
</evidence>
<evidence type="ECO:0000313" key="1">
    <source>
        <dbReference type="EMBL" id="CAK7890655.1"/>
    </source>
</evidence>